<gene>
    <name evidence="1" type="ORF">PTT_12937</name>
</gene>
<name>E3RUZ3_PYRTT</name>
<protein>
    <submittedName>
        <fullName evidence="1">Uncharacterized protein</fullName>
    </submittedName>
</protein>
<evidence type="ECO:0000313" key="1">
    <source>
        <dbReference type="EMBL" id="EFQ90456.1"/>
    </source>
</evidence>
<organism evidence="2">
    <name type="scientific">Pyrenophora teres f. teres (strain 0-1)</name>
    <name type="common">Barley net blotch fungus</name>
    <name type="synonym">Drechslera teres f. teres</name>
    <dbReference type="NCBI Taxonomy" id="861557"/>
    <lineage>
        <taxon>Eukaryota</taxon>
        <taxon>Fungi</taxon>
        <taxon>Dikarya</taxon>
        <taxon>Ascomycota</taxon>
        <taxon>Pezizomycotina</taxon>
        <taxon>Dothideomycetes</taxon>
        <taxon>Pleosporomycetidae</taxon>
        <taxon>Pleosporales</taxon>
        <taxon>Pleosporineae</taxon>
        <taxon>Pleosporaceae</taxon>
        <taxon>Pyrenophora</taxon>
    </lineage>
</organism>
<sequence>MIWVGQDRPSDDGTYRGNITLTITNAANFSNLPAYKAAIAERDATAKERDELKLQLEDSVTGDKYKRLFENYKTKKKEADSYYNRYWMEVAEYKRTKQALEDKDKEVVTAQQLTDKAILDLQNA</sequence>
<dbReference type="EMBL" id="GL535189">
    <property type="protein sequence ID" value="EFQ90456.1"/>
    <property type="molecule type" value="Genomic_DNA"/>
</dbReference>
<evidence type="ECO:0000313" key="2">
    <source>
        <dbReference type="Proteomes" id="UP000001067"/>
    </source>
</evidence>
<dbReference type="KEGG" id="pte:PTT_12937"/>
<dbReference type="OrthoDB" id="10522366at2759"/>
<reference evidence="1 2" key="1">
    <citation type="journal article" date="2010" name="Genome Biol.">
        <title>A first genome assembly of the barley fungal pathogen Pyrenophora teres f. teres.</title>
        <authorList>
            <person name="Ellwood S.R."/>
            <person name="Liu Z."/>
            <person name="Syme R.A."/>
            <person name="Lai Z."/>
            <person name="Hane J.K."/>
            <person name="Keiper F."/>
            <person name="Moffat C.S."/>
            <person name="Oliver R.P."/>
            <person name="Friesen T.L."/>
        </authorList>
    </citation>
    <scope>NUCLEOTIDE SEQUENCE [LARGE SCALE GENOMIC DNA]</scope>
    <source>
        <strain evidence="1 2">0-1</strain>
    </source>
</reference>
<dbReference type="Proteomes" id="UP000001067">
    <property type="component" value="Unassembled WGS sequence"/>
</dbReference>
<keyword evidence="2" id="KW-1185">Reference proteome</keyword>
<dbReference type="HOGENOM" id="CLU_2005068_0_0_1"/>
<accession>E3RUZ3</accession>
<dbReference type="AlphaFoldDB" id="E3RUZ3"/>
<proteinExistence type="predicted"/>